<dbReference type="Proteomes" id="UP000317238">
    <property type="component" value="Unassembled WGS sequence"/>
</dbReference>
<dbReference type="AlphaFoldDB" id="A0A5C5XUF7"/>
<sequence>MAHPRKRKKRPGTRPKRPEPPPVDESDASWNASIANAARDVLIKGMDTGQIVPLTGLIVAAGFAWRMTPESLEAVAITVLGILQGNRLLPWAVTLLILILWRLHVRLVFKIHKQEMDRVAAEKTAAQEKLHDAGLLESSK</sequence>
<keyword evidence="2" id="KW-0812">Transmembrane</keyword>
<evidence type="ECO:0000313" key="3">
    <source>
        <dbReference type="EMBL" id="TWT65655.1"/>
    </source>
</evidence>
<gene>
    <name evidence="3" type="ORF">Pan14r_52030</name>
</gene>
<organism evidence="3 4">
    <name type="scientific">Crateriforma conspicua</name>
    <dbReference type="NCBI Taxonomy" id="2527996"/>
    <lineage>
        <taxon>Bacteria</taxon>
        <taxon>Pseudomonadati</taxon>
        <taxon>Planctomycetota</taxon>
        <taxon>Planctomycetia</taxon>
        <taxon>Planctomycetales</taxon>
        <taxon>Planctomycetaceae</taxon>
        <taxon>Crateriforma</taxon>
    </lineage>
</organism>
<name>A0A5C5XUF7_9PLAN</name>
<reference evidence="3 4" key="1">
    <citation type="submission" date="2019-02" db="EMBL/GenBank/DDBJ databases">
        <title>Deep-cultivation of Planctomycetes and their phenomic and genomic characterization uncovers novel biology.</title>
        <authorList>
            <person name="Wiegand S."/>
            <person name="Jogler M."/>
            <person name="Boedeker C."/>
            <person name="Pinto D."/>
            <person name="Vollmers J."/>
            <person name="Rivas-Marin E."/>
            <person name="Kohn T."/>
            <person name="Peeters S.H."/>
            <person name="Heuer A."/>
            <person name="Rast P."/>
            <person name="Oberbeckmann S."/>
            <person name="Bunk B."/>
            <person name="Jeske O."/>
            <person name="Meyerdierks A."/>
            <person name="Storesund J.E."/>
            <person name="Kallscheuer N."/>
            <person name="Luecker S."/>
            <person name="Lage O.M."/>
            <person name="Pohl T."/>
            <person name="Merkel B.J."/>
            <person name="Hornburger P."/>
            <person name="Mueller R.-W."/>
            <person name="Bruemmer F."/>
            <person name="Labrenz M."/>
            <person name="Spormann A.M."/>
            <person name="Op Den Camp H."/>
            <person name="Overmann J."/>
            <person name="Amann R."/>
            <person name="Jetten M.S.M."/>
            <person name="Mascher T."/>
            <person name="Medema M.H."/>
            <person name="Devos D.P."/>
            <person name="Kaster A.-K."/>
            <person name="Ovreas L."/>
            <person name="Rohde M."/>
            <person name="Galperin M.Y."/>
            <person name="Jogler C."/>
        </authorList>
    </citation>
    <scope>NUCLEOTIDE SEQUENCE [LARGE SCALE GENOMIC DNA]</scope>
    <source>
        <strain evidence="3 4">Pan14r</strain>
    </source>
</reference>
<dbReference type="EMBL" id="SJPL01000002">
    <property type="protein sequence ID" value="TWT65655.1"/>
    <property type="molecule type" value="Genomic_DNA"/>
</dbReference>
<protein>
    <submittedName>
        <fullName evidence="3">Uncharacterized protein</fullName>
    </submittedName>
</protein>
<proteinExistence type="predicted"/>
<keyword evidence="2" id="KW-1133">Transmembrane helix</keyword>
<keyword evidence="4" id="KW-1185">Reference proteome</keyword>
<evidence type="ECO:0000256" key="2">
    <source>
        <dbReference type="SAM" id="Phobius"/>
    </source>
</evidence>
<accession>A0A5C5XUF7</accession>
<feature type="region of interest" description="Disordered" evidence="1">
    <location>
        <begin position="1"/>
        <end position="28"/>
    </location>
</feature>
<comment type="caution">
    <text evidence="3">The sequence shown here is derived from an EMBL/GenBank/DDBJ whole genome shotgun (WGS) entry which is preliminary data.</text>
</comment>
<feature type="compositionally biased region" description="Basic residues" evidence="1">
    <location>
        <begin position="1"/>
        <end position="15"/>
    </location>
</feature>
<evidence type="ECO:0000313" key="4">
    <source>
        <dbReference type="Proteomes" id="UP000317238"/>
    </source>
</evidence>
<keyword evidence="2" id="KW-0472">Membrane</keyword>
<evidence type="ECO:0000256" key="1">
    <source>
        <dbReference type="SAM" id="MobiDB-lite"/>
    </source>
</evidence>
<feature type="transmembrane region" description="Helical" evidence="2">
    <location>
        <begin position="51"/>
        <end position="68"/>
    </location>
</feature>
<feature type="transmembrane region" description="Helical" evidence="2">
    <location>
        <begin position="88"/>
        <end position="109"/>
    </location>
</feature>